<dbReference type="InterPro" id="IPR041524">
    <property type="entry name" value="GH131_N"/>
</dbReference>
<sequence length="323" mass="34082">MFSLAIVALAGSAASTVLWDGRFNGMSSSTDLNEWSWSDEVGPYQYYIHGSETVTSYVNLSPSYKNPADSGSTQGVKITLDGTSYWNGQTMRRTELIPQTTAAINSGKVWYHFSMMMSATNPPSIYREHQINFFESHFTEMKAGWISGESGTSDNLLRWDVSSTTHWSTPWVAGVWHNVAYEIDFTGGSVAFWHSTGSDPLTLTVAAVSISASSNGEDWHLGVLELPVNGQADGMEDYYFSGVYVESGSLTTSVAGPGGVVGSSSASSSPTTSSHGTTLSTSVTSKSSTTVITTKGSSTSVSSKSSSAASSSSSAAGGTAAKW</sequence>
<feature type="signal peptide" evidence="2">
    <location>
        <begin position="1"/>
        <end position="15"/>
    </location>
</feature>
<evidence type="ECO:0000256" key="1">
    <source>
        <dbReference type="SAM" id="MobiDB-lite"/>
    </source>
</evidence>
<feature type="compositionally biased region" description="Low complexity" evidence="1">
    <location>
        <begin position="262"/>
        <end position="323"/>
    </location>
</feature>
<feature type="region of interest" description="Disordered" evidence="1">
    <location>
        <begin position="259"/>
        <end position="323"/>
    </location>
</feature>
<keyword evidence="5" id="KW-1185">Reference proteome</keyword>
<evidence type="ECO:0000259" key="3">
    <source>
        <dbReference type="Pfam" id="PF18271"/>
    </source>
</evidence>
<dbReference type="Gene3D" id="2.60.120.1160">
    <property type="match status" value="1"/>
</dbReference>
<dbReference type="OrthoDB" id="120072at2759"/>
<feature type="domain" description="Glycoside hydrolase 131 catalytic N-terminal" evidence="3">
    <location>
        <begin position="17"/>
        <end position="249"/>
    </location>
</feature>
<reference evidence="4" key="1">
    <citation type="submission" date="2019-07" db="EMBL/GenBank/DDBJ databases">
        <title>Hyphodiscus hymeniophilus genome sequencing and assembly.</title>
        <authorList>
            <person name="Kramer G."/>
            <person name="Nodwell J."/>
        </authorList>
    </citation>
    <scope>NUCLEOTIDE SEQUENCE</scope>
    <source>
        <strain evidence="4">ATCC 34498</strain>
    </source>
</reference>
<keyword evidence="2" id="KW-0732">Signal</keyword>
<dbReference type="AlphaFoldDB" id="A0A9P6SPX9"/>
<name>A0A9P6SPX9_9HELO</name>
<dbReference type="Pfam" id="PF18271">
    <property type="entry name" value="GH131_N"/>
    <property type="match status" value="1"/>
</dbReference>
<dbReference type="EMBL" id="VNKQ01000020">
    <property type="protein sequence ID" value="KAG0645060.1"/>
    <property type="molecule type" value="Genomic_DNA"/>
</dbReference>
<gene>
    <name evidence="4" type="ORF">D0Z07_9272</name>
</gene>
<feature type="chain" id="PRO_5040446572" description="Glycoside hydrolase 131 catalytic N-terminal domain-containing protein" evidence="2">
    <location>
        <begin position="16"/>
        <end position="323"/>
    </location>
</feature>
<evidence type="ECO:0000313" key="4">
    <source>
        <dbReference type="EMBL" id="KAG0645060.1"/>
    </source>
</evidence>
<dbReference type="Proteomes" id="UP000785200">
    <property type="component" value="Unassembled WGS sequence"/>
</dbReference>
<evidence type="ECO:0000313" key="5">
    <source>
        <dbReference type="Proteomes" id="UP000785200"/>
    </source>
</evidence>
<comment type="caution">
    <text evidence="4">The sequence shown here is derived from an EMBL/GenBank/DDBJ whole genome shotgun (WGS) entry which is preliminary data.</text>
</comment>
<organism evidence="4 5">
    <name type="scientific">Hyphodiscus hymeniophilus</name>
    <dbReference type="NCBI Taxonomy" id="353542"/>
    <lineage>
        <taxon>Eukaryota</taxon>
        <taxon>Fungi</taxon>
        <taxon>Dikarya</taxon>
        <taxon>Ascomycota</taxon>
        <taxon>Pezizomycotina</taxon>
        <taxon>Leotiomycetes</taxon>
        <taxon>Helotiales</taxon>
        <taxon>Hyphodiscaceae</taxon>
        <taxon>Hyphodiscus</taxon>
    </lineage>
</organism>
<proteinExistence type="predicted"/>
<accession>A0A9P6SPX9</accession>
<dbReference type="PANTHER" id="PTHR34612">
    <property type="entry name" value="GH131_N DOMAIN-CONTAINING PROTEIN"/>
    <property type="match status" value="1"/>
</dbReference>
<dbReference type="PANTHER" id="PTHR34612:SF6">
    <property type="entry name" value="GLYCOSIDE HYDROLASE 131 CATALYTIC N-TERMINAL DOMAIN-CONTAINING PROTEIN"/>
    <property type="match status" value="1"/>
</dbReference>
<protein>
    <recommendedName>
        <fullName evidence="3">Glycoside hydrolase 131 catalytic N-terminal domain-containing protein</fullName>
    </recommendedName>
</protein>
<evidence type="ECO:0000256" key="2">
    <source>
        <dbReference type="SAM" id="SignalP"/>
    </source>
</evidence>